<reference evidence="6 7" key="1">
    <citation type="submission" date="2017-08" db="EMBL/GenBank/DDBJ databases">
        <title>Draft genome sequence of filamentous cyanobacterium Calothrix elsteri CCALA 953.</title>
        <authorList>
            <person name="Gagunashvili A.N."/>
            <person name="Elster J."/>
            <person name="Andresson O.S."/>
        </authorList>
    </citation>
    <scope>NUCLEOTIDE SEQUENCE [LARGE SCALE GENOMIC DNA]</scope>
    <source>
        <strain evidence="6 7">CCALA 953</strain>
    </source>
</reference>
<evidence type="ECO:0000313" key="7">
    <source>
        <dbReference type="Proteomes" id="UP000218238"/>
    </source>
</evidence>
<dbReference type="PANTHER" id="PTHR44858">
    <property type="entry name" value="TETRATRICOPEPTIDE REPEAT PROTEIN 6"/>
    <property type="match status" value="1"/>
</dbReference>
<dbReference type="InterPro" id="IPR050498">
    <property type="entry name" value="Ycf3"/>
</dbReference>
<accession>A0A2A2TQL8</accession>
<keyword evidence="5" id="KW-1133">Transmembrane helix</keyword>
<sequence>MPESAKTIKIFVAYSPSNQDKQLKQLLEKQLKTLQDKNVVIYWYHHQKNESLDNSGNIPEDALGCDTSEELSDFLLYENFYQLQTADVIVLLVSGDFLTLIQNEIDWNSEISKLREKHQLGEIVAIPILVDKTQGWQKLLGNFTPLPKNGMPVQNWQNPDAAFTDIFQDIEAVVEEIREYNERLQEYRYSFANAIREKFPLSNQAVKNLNDIQKKLLLKNSDLQLVETEITAQIRQEHDYKIQQYRQELIHFLGNRKNQKKIVAEDRRNLKLIQEYLGLNDEDVIKIEQSVLETKATKDIKNLFAIASQSALKIFAIALIIASAASITFFLRLNANNQAQRFIAQAESKFKKADYQGAVTDFTQAIKSQPQNIDAYIGRGNALSYLKDYQAAIQDYTQVINMPSESAIAYMNRAVVKCTLGEQKAANQDYQKAAKIYKELGALNDMQKALERLNNLQVCLPTKS</sequence>
<dbReference type="PROSITE" id="PS50005">
    <property type="entry name" value="TPR"/>
    <property type="match status" value="2"/>
</dbReference>
<gene>
    <name evidence="6" type="ORF">CK510_00040</name>
</gene>
<dbReference type="InterPro" id="IPR011990">
    <property type="entry name" value="TPR-like_helical_dom_sf"/>
</dbReference>
<name>A0A2A2TQL8_9CYAN</name>
<dbReference type="SUPFAM" id="SSF48452">
    <property type="entry name" value="TPR-like"/>
    <property type="match status" value="1"/>
</dbReference>
<keyword evidence="2 3" id="KW-0802">TPR repeat</keyword>
<dbReference type="Proteomes" id="UP000218238">
    <property type="component" value="Unassembled WGS sequence"/>
</dbReference>
<keyword evidence="5" id="KW-0812">Transmembrane</keyword>
<keyword evidence="1" id="KW-0677">Repeat</keyword>
<evidence type="ECO:0000256" key="4">
    <source>
        <dbReference type="SAM" id="Coils"/>
    </source>
</evidence>
<dbReference type="AlphaFoldDB" id="A0A2A2TQL8"/>
<dbReference type="InterPro" id="IPR019734">
    <property type="entry name" value="TPR_rpt"/>
</dbReference>
<keyword evidence="7" id="KW-1185">Reference proteome</keyword>
<proteinExistence type="predicted"/>
<feature type="transmembrane region" description="Helical" evidence="5">
    <location>
        <begin position="311"/>
        <end position="331"/>
    </location>
</feature>
<keyword evidence="4" id="KW-0175">Coiled coil</keyword>
<dbReference type="Pfam" id="PF13181">
    <property type="entry name" value="TPR_8"/>
    <property type="match status" value="1"/>
</dbReference>
<evidence type="ECO:0000256" key="5">
    <source>
        <dbReference type="SAM" id="Phobius"/>
    </source>
</evidence>
<evidence type="ECO:0000256" key="1">
    <source>
        <dbReference type="ARBA" id="ARBA00022737"/>
    </source>
</evidence>
<protein>
    <submittedName>
        <fullName evidence="6">Uncharacterized protein</fullName>
    </submittedName>
</protein>
<dbReference type="SMART" id="SM00028">
    <property type="entry name" value="TPR"/>
    <property type="match status" value="3"/>
</dbReference>
<dbReference type="EMBL" id="NTFS01000001">
    <property type="protein sequence ID" value="PAX60740.1"/>
    <property type="molecule type" value="Genomic_DNA"/>
</dbReference>
<feature type="repeat" description="TPR" evidence="3">
    <location>
        <begin position="339"/>
        <end position="372"/>
    </location>
</feature>
<evidence type="ECO:0000313" key="6">
    <source>
        <dbReference type="EMBL" id="PAX60740.1"/>
    </source>
</evidence>
<keyword evidence="5" id="KW-0472">Membrane</keyword>
<feature type="coiled-coil region" evidence="4">
    <location>
        <begin position="170"/>
        <end position="197"/>
    </location>
</feature>
<dbReference type="OrthoDB" id="1426235at2"/>
<evidence type="ECO:0000256" key="2">
    <source>
        <dbReference type="ARBA" id="ARBA00022803"/>
    </source>
</evidence>
<feature type="repeat" description="TPR" evidence="3">
    <location>
        <begin position="373"/>
        <end position="406"/>
    </location>
</feature>
<dbReference type="RefSeq" id="WP_095719719.1">
    <property type="nucleotide sequence ID" value="NZ_NTFS01000001.1"/>
</dbReference>
<dbReference type="PANTHER" id="PTHR44858:SF1">
    <property type="entry name" value="UDP-N-ACETYLGLUCOSAMINE--PEPTIDE N-ACETYLGLUCOSAMINYLTRANSFERASE SPINDLY-RELATED"/>
    <property type="match status" value="1"/>
</dbReference>
<dbReference type="Gene3D" id="1.25.40.10">
    <property type="entry name" value="Tetratricopeptide repeat domain"/>
    <property type="match status" value="1"/>
</dbReference>
<comment type="caution">
    <text evidence="6">The sequence shown here is derived from an EMBL/GenBank/DDBJ whole genome shotgun (WGS) entry which is preliminary data.</text>
</comment>
<organism evidence="6 7">
    <name type="scientific">Brunnivagina elsteri CCALA 953</name>
    <dbReference type="NCBI Taxonomy" id="987040"/>
    <lineage>
        <taxon>Bacteria</taxon>
        <taxon>Bacillati</taxon>
        <taxon>Cyanobacteriota</taxon>
        <taxon>Cyanophyceae</taxon>
        <taxon>Nostocales</taxon>
        <taxon>Calotrichaceae</taxon>
        <taxon>Brunnivagina</taxon>
    </lineage>
</organism>
<evidence type="ECO:0000256" key="3">
    <source>
        <dbReference type="PROSITE-ProRule" id="PRU00339"/>
    </source>
</evidence>